<reference evidence="8 9" key="1">
    <citation type="submission" date="2016-06" db="EMBL/GenBank/DDBJ databases">
        <authorList>
            <person name="Kjaerup R.B."/>
            <person name="Dalgaard T.S."/>
            <person name="Juul-Madsen H.R."/>
        </authorList>
    </citation>
    <scope>NUCLEOTIDE SEQUENCE [LARGE SCALE GENOMIC DNA]</scope>
    <source>
        <strain evidence="8 9">DSM 44871</strain>
    </source>
</reference>
<evidence type="ECO:0000313" key="9">
    <source>
        <dbReference type="Proteomes" id="UP000198864"/>
    </source>
</evidence>
<dbReference type="Pfam" id="PF05154">
    <property type="entry name" value="TM2"/>
    <property type="match status" value="1"/>
</dbReference>
<sequence>MRSNQCLSPTPSPHLHTALPVSQKETGLAYLFWLFFGFFGGHQFYLGKVGRGLLYLFTFGVLGLGTLIDLFTLPSQVRQVNTQRALGIS</sequence>
<organism evidence="8 9">
    <name type="scientific">Micromonospora saelicesensis</name>
    <dbReference type="NCBI Taxonomy" id="285676"/>
    <lineage>
        <taxon>Bacteria</taxon>
        <taxon>Bacillati</taxon>
        <taxon>Actinomycetota</taxon>
        <taxon>Actinomycetes</taxon>
        <taxon>Micromonosporales</taxon>
        <taxon>Micromonosporaceae</taxon>
        <taxon>Micromonospora</taxon>
    </lineage>
</organism>
<keyword evidence="2 5" id="KW-0812">Transmembrane</keyword>
<keyword evidence="4 5" id="KW-0472">Membrane</keyword>
<evidence type="ECO:0000256" key="2">
    <source>
        <dbReference type="ARBA" id="ARBA00022692"/>
    </source>
</evidence>
<accession>A0A1C4WEF5</accession>
<evidence type="ECO:0000256" key="1">
    <source>
        <dbReference type="ARBA" id="ARBA00004141"/>
    </source>
</evidence>
<dbReference type="GO" id="GO:0016020">
    <property type="term" value="C:membrane"/>
    <property type="evidence" value="ECO:0007669"/>
    <property type="project" value="UniProtKB-SubCell"/>
</dbReference>
<evidence type="ECO:0000256" key="3">
    <source>
        <dbReference type="ARBA" id="ARBA00022989"/>
    </source>
</evidence>
<dbReference type="InterPro" id="IPR050932">
    <property type="entry name" value="TM2D1-3-like"/>
</dbReference>
<dbReference type="STRING" id="285676.GA0070561_2632"/>
<dbReference type="PANTHER" id="PTHR21016">
    <property type="entry name" value="BETA-AMYLOID BINDING PROTEIN-RELATED"/>
    <property type="match status" value="1"/>
</dbReference>
<dbReference type="PANTHER" id="PTHR21016:SF25">
    <property type="entry name" value="TM2 DOMAIN-CONTAINING PROTEIN DDB_G0277895-RELATED"/>
    <property type="match status" value="1"/>
</dbReference>
<feature type="transmembrane region" description="Helical" evidence="5">
    <location>
        <begin position="27"/>
        <end position="46"/>
    </location>
</feature>
<dbReference type="EMBL" id="FMCR01000002">
    <property type="protein sequence ID" value="SCE94588.1"/>
    <property type="molecule type" value="Genomic_DNA"/>
</dbReference>
<evidence type="ECO:0000313" key="8">
    <source>
        <dbReference type="EMBL" id="SCE94588.1"/>
    </source>
</evidence>
<name>A0A1C4WEF5_9ACTN</name>
<proteinExistence type="predicted"/>
<evidence type="ECO:0000313" key="7">
    <source>
        <dbReference type="EMBL" id="RAO01590.1"/>
    </source>
</evidence>
<evidence type="ECO:0000313" key="10">
    <source>
        <dbReference type="Proteomes" id="UP000249334"/>
    </source>
</evidence>
<gene>
    <name evidence="8" type="ORF">GA0070561_2632</name>
    <name evidence="7" type="ORF">GAR05_01761</name>
</gene>
<evidence type="ECO:0000259" key="6">
    <source>
        <dbReference type="Pfam" id="PF05154"/>
    </source>
</evidence>
<comment type="subcellular location">
    <subcellularLocation>
        <location evidence="1">Membrane</location>
        <topology evidence="1">Multi-pass membrane protein</topology>
    </subcellularLocation>
</comment>
<dbReference type="Proteomes" id="UP000249334">
    <property type="component" value="Unassembled WGS sequence"/>
</dbReference>
<dbReference type="EMBL" id="PXXW01000014">
    <property type="protein sequence ID" value="RAO01590.1"/>
    <property type="molecule type" value="Genomic_DNA"/>
</dbReference>
<reference evidence="7 10" key="2">
    <citation type="submission" date="2018-03" db="EMBL/GenBank/DDBJ databases">
        <title>Genomic framework for the identification of Micromonospora saelicesensis and Micromonospora noduli.</title>
        <authorList>
            <person name="Riesco R."/>
            <person name="Trujillo M.E."/>
        </authorList>
    </citation>
    <scope>NUCLEOTIDE SEQUENCE [LARGE SCALE GENOMIC DNA]</scope>
    <source>
        <strain evidence="7 10">GAR05</strain>
    </source>
</reference>
<keyword evidence="3 5" id="KW-1133">Transmembrane helix</keyword>
<feature type="transmembrane region" description="Helical" evidence="5">
    <location>
        <begin position="53"/>
        <end position="73"/>
    </location>
</feature>
<evidence type="ECO:0000256" key="5">
    <source>
        <dbReference type="SAM" id="Phobius"/>
    </source>
</evidence>
<dbReference type="Proteomes" id="UP000198864">
    <property type="component" value="Unassembled WGS sequence"/>
</dbReference>
<dbReference type="AlphaFoldDB" id="A0A1C4WEF5"/>
<keyword evidence="10" id="KW-1185">Reference proteome</keyword>
<evidence type="ECO:0000256" key="4">
    <source>
        <dbReference type="ARBA" id="ARBA00023136"/>
    </source>
</evidence>
<dbReference type="InterPro" id="IPR007829">
    <property type="entry name" value="TM2"/>
</dbReference>
<feature type="domain" description="TM2" evidence="6">
    <location>
        <begin position="23"/>
        <end position="71"/>
    </location>
</feature>
<protein>
    <submittedName>
        <fullName evidence="8">TM2 domain-containing protein</fullName>
    </submittedName>
</protein>